<evidence type="ECO:0000313" key="1">
    <source>
        <dbReference type="EMBL" id="RRT79721.1"/>
    </source>
</evidence>
<proteinExistence type="predicted"/>
<accession>A0A427AU25</accession>
<organism evidence="1 2">
    <name type="scientific">Ensete ventricosum</name>
    <name type="common">Abyssinian banana</name>
    <name type="synonym">Musa ensete</name>
    <dbReference type="NCBI Taxonomy" id="4639"/>
    <lineage>
        <taxon>Eukaryota</taxon>
        <taxon>Viridiplantae</taxon>
        <taxon>Streptophyta</taxon>
        <taxon>Embryophyta</taxon>
        <taxon>Tracheophyta</taxon>
        <taxon>Spermatophyta</taxon>
        <taxon>Magnoliopsida</taxon>
        <taxon>Liliopsida</taxon>
        <taxon>Zingiberales</taxon>
        <taxon>Musaceae</taxon>
        <taxon>Ensete</taxon>
    </lineage>
</organism>
<reference evidence="1 2" key="1">
    <citation type="journal article" date="2014" name="Agronomy (Basel)">
        <title>A Draft Genome Sequence for Ensete ventricosum, the Drought-Tolerant Tree Against Hunger.</title>
        <authorList>
            <person name="Harrison J."/>
            <person name="Moore K.A."/>
            <person name="Paszkiewicz K."/>
            <person name="Jones T."/>
            <person name="Grant M."/>
            <person name="Ambacheew D."/>
            <person name="Muzemil S."/>
            <person name="Studholme D.J."/>
        </authorList>
    </citation>
    <scope>NUCLEOTIDE SEQUENCE [LARGE SCALE GENOMIC DNA]</scope>
</reference>
<name>A0A427AU25_ENSVE</name>
<evidence type="ECO:0000313" key="2">
    <source>
        <dbReference type="Proteomes" id="UP000287651"/>
    </source>
</evidence>
<comment type="caution">
    <text evidence="1">The sequence shown here is derived from an EMBL/GenBank/DDBJ whole genome shotgun (WGS) entry which is preliminary data.</text>
</comment>
<sequence length="82" mass="9276">MYRSQLKRCRDVEKVMTLLCFAGTAVSGLDCEEVYGAAISLSERCSIAGDTFLLNNYDATLVPRWRRESCELHIIKRLLFAG</sequence>
<dbReference type="EMBL" id="AMZH03001328">
    <property type="protein sequence ID" value="RRT79721.1"/>
    <property type="molecule type" value="Genomic_DNA"/>
</dbReference>
<gene>
    <name evidence="1" type="ORF">B296_00015039</name>
</gene>
<dbReference type="Proteomes" id="UP000287651">
    <property type="component" value="Unassembled WGS sequence"/>
</dbReference>
<dbReference type="AlphaFoldDB" id="A0A427AU25"/>
<protein>
    <submittedName>
        <fullName evidence="1">Uncharacterized protein</fullName>
    </submittedName>
</protein>